<dbReference type="EC" id="5.4.99.-" evidence="6"/>
<evidence type="ECO:0000256" key="4">
    <source>
        <dbReference type="ARBA" id="ARBA00023235"/>
    </source>
</evidence>
<dbReference type="Gene3D" id="3.30.70.1560">
    <property type="entry name" value="Alpha-L RNA-binding motif"/>
    <property type="match status" value="1"/>
</dbReference>
<feature type="compositionally biased region" description="Gly residues" evidence="7">
    <location>
        <begin position="613"/>
        <end position="623"/>
    </location>
</feature>
<dbReference type="PANTHER" id="PTHR47683">
    <property type="entry name" value="PSEUDOURIDINE SYNTHASE FAMILY PROTEIN-RELATED"/>
    <property type="match status" value="1"/>
</dbReference>
<organism evidence="9 10">
    <name type="scientific">Methylocella tundrae</name>
    <dbReference type="NCBI Taxonomy" id="227605"/>
    <lineage>
        <taxon>Bacteria</taxon>
        <taxon>Pseudomonadati</taxon>
        <taxon>Pseudomonadota</taxon>
        <taxon>Alphaproteobacteria</taxon>
        <taxon>Hyphomicrobiales</taxon>
        <taxon>Beijerinckiaceae</taxon>
        <taxon>Methylocella</taxon>
    </lineage>
</organism>
<dbReference type="PROSITE" id="PS01149">
    <property type="entry name" value="PSI_RSU"/>
    <property type="match status" value="1"/>
</dbReference>
<feature type="compositionally biased region" description="Basic and acidic residues" evidence="7">
    <location>
        <begin position="410"/>
        <end position="419"/>
    </location>
</feature>
<dbReference type="InterPro" id="IPR020103">
    <property type="entry name" value="PsdUridine_synth_cat_dom_sf"/>
</dbReference>
<evidence type="ECO:0000256" key="6">
    <source>
        <dbReference type="RuleBase" id="RU003887"/>
    </source>
</evidence>
<name>A0A4U8Z5P6_METTU</name>
<dbReference type="InterPro" id="IPR050343">
    <property type="entry name" value="RsuA_PseudoU_synthase"/>
</dbReference>
<dbReference type="PROSITE" id="PS50889">
    <property type="entry name" value="S4"/>
    <property type="match status" value="1"/>
</dbReference>
<dbReference type="SUPFAM" id="SSF55174">
    <property type="entry name" value="Alpha-L RNA-binding motif"/>
    <property type="match status" value="1"/>
</dbReference>
<reference evidence="9 10" key="1">
    <citation type="submission" date="2019-03" db="EMBL/GenBank/DDBJ databases">
        <authorList>
            <person name="Kox A.R. M."/>
        </authorList>
    </citation>
    <scope>NUCLEOTIDE SEQUENCE [LARGE SCALE GENOMIC DNA]</scope>
    <source>
        <strain evidence="9">MTUNDRAET4 annotated genome</strain>
    </source>
</reference>
<dbReference type="PANTHER" id="PTHR47683:SF3">
    <property type="entry name" value="RIBOSOMAL LARGE SUBUNIT PSEUDOURIDINE SYNTHASE B"/>
    <property type="match status" value="1"/>
</dbReference>
<feature type="compositionally biased region" description="Basic and acidic residues" evidence="7">
    <location>
        <begin position="349"/>
        <end position="369"/>
    </location>
</feature>
<feature type="compositionally biased region" description="Low complexity" evidence="7">
    <location>
        <begin position="42"/>
        <end position="52"/>
    </location>
</feature>
<dbReference type="InterPro" id="IPR006145">
    <property type="entry name" value="PsdUridine_synth_RsuA/RluA"/>
</dbReference>
<dbReference type="InterPro" id="IPR020094">
    <property type="entry name" value="TruA/RsuA/RluB/E/F_N"/>
</dbReference>
<feature type="compositionally biased region" description="Basic and acidic residues" evidence="7">
    <location>
        <begin position="554"/>
        <end position="563"/>
    </location>
</feature>
<evidence type="ECO:0000256" key="3">
    <source>
        <dbReference type="ARBA" id="ARBA00022884"/>
    </source>
</evidence>
<evidence type="ECO:0000256" key="5">
    <source>
        <dbReference type="PROSITE-ProRule" id="PRU00182"/>
    </source>
</evidence>
<dbReference type="SMART" id="SM00363">
    <property type="entry name" value="S4"/>
    <property type="match status" value="1"/>
</dbReference>
<dbReference type="InterPro" id="IPR018496">
    <property type="entry name" value="PsdUridine_synth_RsuA/RluB_CS"/>
</dbReference>
<keyword evidence="4 6" id="KW-0413">Isomerase</keyword>
<evidence type="ECO:0000313" key="10">
    <source>
        <dbReference type="Proteomes" id="UP000294360"/>
    </source>
</evidence>
<dbReference type="CDD" id="cd00165">
    <property type="entry name" value="S4"/>
    <property type="match status" value="1"/>
</dbReference>
<dbReference type="AlphaFoldDB" id="A0A4U8Z5P6"/>
<feature type="region of interest" description="Disordered" evidence="7">
    <location>
        <begin position="332"/>
        <end position="656"/>
    </location>
</feature>
<feature type="compositionally biased region" description="Basic and acidic residues" evidence="7">
    <location>
        <begin position="428"/>
        <end position="448"/>
    </location>
</feature>
<dbReference type="GO" id="GO:0003723">
    <property type="term" value="F:RNA binding"/>
    <property type="evidence" value="ECO:0007669"/>
    <property type="project" value="UniProtKB-KW"/>
</dbReference>
<dbReference type="SUPFAM" id="SSF55120">
    <property type="entry name" value="Pseudouridine synthase"/>
    <property type="match status" value="1"/>
</dbReference>
<dbReference type="KEGG" id="mtun:MTUNDRAET4_3968"/>
<evidence type="ECO:0000256" key="2">
    <source>
        <dbReference type="ARBA" id="ARBA00008348"/>
    </source>
</evidence>
<dbReference type="EMBL" id="LR536450">
    <property type="protein sequence ID" value="VFU10849.1"/>
    <property type="molecule type" value="Genomic_DNA"/>
</dbReference>
<dbReference type="InterPro" id="IPR036986">
    <property type="entry name" value="S4_RNA-bd_sf"/>
</dbReference>
<protein>
    <recommendedName>
        <fullName evidence="6">Pseudouridine synthase</fullName>
        <ecNumber evidence="6">5.4.99.-</ecNumber>
    </recommendedName>
</protein>
<comment type="catalytic activity">
    <reaction evidence="1">
        <text>a uridine in RNA = a pseudouridine in RNA</text>
        <dbReference type="Rhea" id="RHEA:48348"/>
        <dbReference type="Rhea" id="RHEA-COMP:12068"/>
        <dbReference type="Rhea" id="RHEA-COMP:12069"/>
        <dbReference type="ChEBI" id="CHEBI:65314"/>
        <dbReference type="ChEBI" id="CHEBI:65315"/>
    </reaction>
</comment>
<feature type="compositionally biased region" description="Basic and acidic residues" evidence="7">
    <location>
        <begin position="458"/>
        <end position="475"/>
    </location>
</feature>
<feature type="region of interest" description="Disordered" evidence="7">
    <location>
        <begin position="30"/>
        <end position="76"/>
    </location>
</feature>
<sequence>MPRRQALLNKWRLFPPPSVPLSAQSLLLGYMRDDPTKHHPPSSHSSRGPAARPARKKIAPLAEPERKTRTEAPAVAAGPQRIAKVIARAGACSRRDAEAWISEGRVALNGVVLASPAVNVGDDDEITIDGAPLAQRAPTRLFLFHKPRGLVTTERDPEGRQTIFDYLREHWPDAPRLVSIGRLDINTEGLLLLTNDGGLARVLELPSTGWVRRYRVRAKGSTDQAVLDQLRHGVTIDGVNYAEIEAKLDRVQGANSWLTMGLREGKNREVKRVLEHLGLEVNRLIRLSFGPFQLADLPEGGFEEIRTRVLRDQLGPALAEAAGVDFAGAAAEPDAPVESPRGKPARAARQSDDGARRAPPDRPMRRGERQPLVLSPRPEARKKPAPAPRKHISALREDGAEPGSARKRIERSETADRSGRTVPVERLVPVERAARGKAKARFEERKGENPPPNTRNSRRFEAERQQRHGVSERPMRGPGRVRAPFEAKEHRATTDAAAARPQRRAEGGAPAAKVRRPYDGDKDRSRTDARPARSAAAKRSGEPYRGTKTSGARTDSRPADRGAAKRFGGAPGKAQGQRTPGARTGAPSDKRKRGAQPETPPSGAASHFRGKDQGPGGRGGKPSFGGKRPGKPTGASRGTGDAGKGRPGKGRPRGKP</sequence>
<evidence type="ECO:0000256" key="7">
    <source>
        <dbReference type="SAM" id="MobiDB-lite"/>
    </source>
</evidence>
<feature type="compositionally biased region" description="Basic residues" evidence="7">
    <location>
        <begin position="646"/>
        <end position="656"/>
    </location>
</feature>
<evidence type="ECO:0000313" key="9">
    <source>
        <dbReference type="EMBL" id="VFU10849.1"/>
    </source>
</evidence>
<evidence type="ECO:0000256" key="1">
    <source>
        <dbReference type="ARBA" id="ARBA00000073"/>
    </source>
</evidence>
<dbReference type="InterPro" id="IPR042092">
    <property type="entry name" value="PsdUridine_s_RsuA/RluB/E/F_cat"/>
</dbReference>
<dbReference type="Gene3D" id="3.30.70.580">
    <property type="entry name" value="Pseudouridine synthase I, catalytic domain, N-terminal subdomain"/>
    <property type="match status" value="1"/>
</dbReference>
<dbReference type="GO" id="GO:0000455">
    <property type="term" value="P:enzyme-directed rRNA pseudouridine synthesis"/>
    <property type="evidence" value="ECO:0007669"/>
    <property type="project" value="UniProtKB-ARBA"/>
</dbReference>
<dbReference type="Proteomes" id="UP000294360">
    <property type="component" value="Chromosome"/>
</dbReference>
<dbReference type="InterPro" id="IPR000748">
    <property type="entry name" value="PsdUridine_synth_RsuA/RluB/E/F"/>
</dbReference>
<dbReference type="GO" id="GO:0120159">
    <property type="term" value="F:rRNA pseudouridine synthase activity"/>
    <property type="evidence" value="ECO:0007669"/>
    <property type="project" value="UniProtKB-ARBA"/>
</dbReference>
<dbReference type="InterPro" id="IPR002942">
    <property type="entry name" value="S4_RNA-bd"/>
</dbReference>
<keyword evidence="3 5" id="KW-0694">RNA-binding</keyword>
<dbReference type="Pfam" id="PF01479">
    <property type="entry name" value="S4"/>
    <property type="match status" value="1"/>
</dbReference>
<dbReference type="NCBIfam" id="TIGR00093">
    <property type="entry name" value="pseudouridine synthase"/>
    <property type="match status" value="1"/>
</dbReference>
<comment type="similarity">
    <text evidence="2 6">Belongs to the pseudouridine synthase RsuA family.</text>
</comment>
<dbReference type="Gene3D" id="3.10.290.10">
    <property type="entry name" value="RNA-binding S4 domain"/>
    <property type="match status" value="1"/>
</dbReference>
<proteinExistence type="inferred from homology"/>
<feature type="compositionally biased region" description="Basic and acidic residues" evidence="7">
    <location>
        <begin position="483"/>
        <end position="493"/>
    </location>
</feature>
<dbReference type="Pfam" id="PF00849">
    <property type="entry name" value="PseudoU_synth_2"/>
    <property type="match status" value="1"/>
</dbReference>
<evidence type="ECO:0000259" key="8">
    <source>
        <dbReference type="SMART" id="SM00363"/>
    </source>
</evidence>
<accession>A0A4U8Z5P6</accession>
<gene>
    <name evidence="9" type="ORF">MTUNDRAET4_3968</name>
</gene>
<feature type="domain" description="RNA-binding S4" evidence="8">
    <location>
        <begin position="80"/>
        <end position="137"/>
    </location>
</feature>
<feature type="compositionally biased region" description="Basic and acidic residues" evidence="7">
    <location>
        <begin position="516"/>
        <end position="531"/>
    </location>
</feature>